<proteinExistence type="predicted"/>
<evidence type="ECO:0000259" key="3">
    <source>
        <dbReference type="Pfam" id="PF16586"/>
    </source>
</evidence>
<evidence type="ECO:0000313" key="5">
    <source>
        <dbReference type="Proteomes" id="UP000738431"/>
    </source>
</evidence>
<feature type="domain" description="DUF5060" evidence="3">
    <location>
        <begin position="503"/>
        <end position="585"/>
    </location>
</feature>
<evidence type="ECO:0000259" key="2">
    <source>
        <dbReference type="Pfam" id="PF12904"/>
    </source>
</evidence>
<dbReference type="InterPro" id="IPR024749">
    <property type="entry name" value="Collagen-bd_put"/>
</dbReference>
<evidence type="ECO:0000313" key="4">
    <source>
        <dbReference type="EMBL" id="WRQ87097.1"/>
    </source>
</evidence>
<dbReference type="InterPro" id="IPR013783">
    <property type="entry name" value="Ig-like_fold"/>
</dbReference>
<feature type="chain" id="PRO_5045073301" evidence="1">
    <location>
        <begin position="21"/>
        <end position="1087"/>
    </location>
</feature>
<dbReference type="RefSeq" id="WP_221029489.1">
    <property type="nucleotide sequence ID" value="NZ_CP139781.1"/>
</dbReference>
<dbReference type="Gene3D" id="3.20.20.80">
    <property type="entry name" value="Glycosidases"/>
    <property type="match status" value="1"/>
</dbReference>
<keyword evidence="1" id="KW-0732">Signal</keyword>
<sequence length="1087" mass="118094">MIDLHSLLRATRLLPLLAVAALPASLRASSAPIAPPDLIFAEQNGVVAVEAEHFIAQDLTQTRAFHLVSTINDPGVRPDPDPNHATSASGRAYVEVLPDTLTTDDEPATEGINISNTPGQHAVLSYRVRFSRGGRYYFWARHYATGTADNSVHVGLNGEWPESGRRWQSLRRNAWVWDCKQRTSQVPAGEPYSSYLDIPGPGDHLIQISMHEDGFELDKWVLARGVVFEPDGEGPTPVIAEGSAPPPFPVAARAAAARETAYGTTLPFPARWGEPPPVQTRDLRPLPAGFGSGSSTLARWIEQQLATDHAREAAGTLLPAAAFEFPPPGFELSDDEAFAGLPADGPRTASAFINPPVSGGRFHITLHTVGSDTTPATYELYVGGRHIGAFEPPLAFEPTAEGPAFNRLWEFVEINDGEAIELRATVGSSDADAPAAAAAARWSRLVLTPVDYDPTRPPPPAVPGVSSATYTRASSNAEGASANVLARAPNGDGAITVSGERLQWHTVTLDLDGPFAHEDDVAPNPFSDLAFNVTFTHASGSPRYTVPGFFAADGHAAESSATSGRTWRAHFTPDVPGDWTYVVSFERGPHAATYHGGNPVAPYHGLSGVLSIAPTDKAAPDFRARGRLTYTGERYLRFAGDGRPWLKAGPDAPETFLAYTGFDNTTAGREQVPLKSWTAHLRDWQRGDPTWRDGRGRGIIGALNYLAAQGLNTVSFLTYNAGGDGDNVWPFVDRNDKLHYDVSKLAQWDLVFTHAQRLGLHLHFKLQETEIDDQRATHLRTATTIPEAMDGGDTGPERRLYFRELIARFGHHLALTWNFGEENTQTYEEQIAMLNYVASIDPYQHHRVLHTYPHQQDEVYTPLLGDRSKLTGISLQNAWDTVHERTAHWLAASAATGHTWVVANDEQGSAAVGVPADPGYEGQDGVATTADGVQYDLHDIRALTLWGNLMAGGAGVEYYFGYQQPQNDLQCEDYRSRTRSWTYARLALEFFRALPVDLATLLPADQLAGVDWCLAAPGELYVVYLPRGGEATLDLTNAPGTYAVEWFDPRTGDRFPANPVTGGAPVSLGTAPDLPTADWALTLTRME</sequence>
<reference evidence="4 5" key="1">
    <citation type="submission" date="2021-08" db="EMBL/GenBank/DDBJ databases">
        <authorList>
            <person name="Zhang D."/>
            <person name="Zhang A."/>
            <person name="Wang L."/>
        </authorList>
    </citation>
    <scope>NUCLEOTIDE SEQUENCE [LARGE SCALE GENOMIC DNA]</scope>
    <source>
        <strain evidence="4 5">WL0086</strain>
    </source>
</reference>
<reference evidence="4 5" key="2">
    <citation type="submission" date="2023-12" db="EMBL/GenBank/DDBJ databases">
        <title>Description of an unclassified Opitutus bacterium of Verrucomicrobiota.</title>
        <authorList>
            <person name="Zhang D.-F."/>
        </authorList>
    </citation>
    <scope>NUCLEOTIDE SEQUENCE [LARGE SCALE GENOMIC DNA]</scope>
    <source>
        <strain evidence="4 5">WL0086</strain>
    </source>
</reference>
<dbReference type="Gene3D" id="2.60.120.1620">
    <property type="match status" value="1"/>
</dbReference>
<dbReference type="InterPro" id="IPR032260">
    <property type="entry name" value="DUF5060"/>
</dbReference>
<name>A0ABZ1C6Y7_9BACT</name>
<dbReference type="Gene3D" id="2.60.40.10">
    <property type="entry name" value="Immunoglobulins"/>
    <property type="match status" value="1"/>
</dbReference>
<organism evidence="4 5">
    <name type="scientific">Actomonas aquatica</name>
    <dbReference type="NCBI Taxonomy" id="2866162"/>
    <lineage>
        <taxon>Bacteria</taxon>
        <taxon>Pseudomonadati</taxon>
        <taxon>Verrucomicrobiota</taxon>
        <taxon>Opitutia</taxon>
        <taxon>Opitutales</taxon>
        <taxon>Opitutaceae</taxon>
        <taxon>Actomonas</taxon>
    </lineage>
</organism>
<dbReference type="Pfam" id="PF12904">
    <property type="entry name" value="Collagen_bind_2"/>
    <property type="match status" value="1"/>
</dbReference>
<keyword evidence="5" id="KW-1185">Reference proteome</keyword>
<dbReference type="Pfam" id="PF16586">
    <property type="entry name" value="DUF5060"/>
    <property type="match status" value="1"/>
</dbReference>
<dbReference type="Proteomes" id="UP000738431">
    <property type="component" value="Chromosome"/>
</dbReference>
<feature type="domain" description="Putative collagen-binding" evidence="2">
    <location>
        <begin position="1012"/>
        <end position="1083"/>
    </location>
</feature>
<gene>
    <name evidence="4" type="ORF">K1X11_019960</name>
</gene>
<dbReference type="EMBL" id="CP139781">
    <property type="protein sequence ID" value="WRQ87097.1"/>
    <property type="molecule type" value="Genomic_DNA"/>
</dbReference>
<evidence type="ECO:0000256" key="1">
    <source>
        <dbReference type="SAM" id="SignalP"/>
    </source>
</evidence>
<accession>A0ABZ1C6Y7</accession>
<protein>
    <submittedName>
        <fullName evidence="4">DUF5060 domain-containing protein</fullName>
    </submittedName>
</protein>
<feature type="signal peptide" evidence="1">
    <location>
        <begin position="1"/>
        <end position="20"/>
    </location>
</feature>